<keyword evidence="5 9" id="KW-0812">Transmembrane</keyword>
<protein>
    <submittedName>
        <fullName evidence="10">Putative PurR-regulated permease PerM</fullName>
    </submittedName>
</protein>
<feature type="transmembrane region" description="Helical" evidence="9">
    <location>
        <begin position="222"/>
        <end position="248"/>
    </location>
</feature>
<proteinExistence type="inferred from homology"/>
<dbReference type="PANTHER" id="PTHR21716">
    <property type="entry name" value="TRANSMEMBRANE PROTEIN"/>
    <property type="match status" value="1"/>
</dbReference>
<keyword evidence="3" id="KW-0813">Transport</keyword>
<keyword evidence="6 9" id="KW-1133">Transmembrane helix</keyword>
<feature type="transmembrane region" description="Helical" evidence="9">
    <location>
        <begin position="313"/>
        <end position="335"/>
    </location>
</feature>
<comment type="caution">
    <text evidence="10">The sequence shown here is derived from an EMBL/GenBank/DDBJ whole genome shotgun (WGS) entry which is preliminary data.</text>
</comment>
<dbReference type="EMBL" id="JACHNA010000001">
    <property type="protein sequence ID" value="MBB4734960.1"/>
    <property type="molecule type" value="Genomic_DNA"/>
</dbReference>
<sequence length="422" mass="44895">MDQHGDSLPGDRAPASRTARLLERARRLNPARPRPTFTVQECHDRAVAPAPTDEDGQEPAGYGDPARPVDRHDRPHSGLQFGSPVALGFLLTTGVGLALVIFTVISANQQLLVWIMASLFIALGLDPIVRRFESWGAPRGVGVSAAVLGLAALLAAFLALLVPTVIDQGTQFVQGLPGTIDEIMASAWFQELDRQFHVQEAIQAQLAGGGAGGDPERLATTFVGIGTALMNAVSSTIVILVLTLYFLASLPHIKYWAYRLAPHSKRARVEYLAEEITSSVGHYVMGQSLVALLNGVVAFIALMIVGAPFPALLAFVAALFAFVPLVGAMLGGILLTLISLTVSWQTAAVFAAIYFLYLQIEAYVVSPRVMRRAVAVPATVAVIAVIAGGTLLGVLGALMAIPTAAAVMLLLREVFIPRQDRR</sequence>
<keyword evidence="11" id="KW-1185">Reference proteome</keyword>
<feature type="transmembrane region" description="Helical" evidence="9">
    <location>
        <begin position="289"/>
        <end position="307"/>
    </location>
</feature>
<organism evidence="10 11">
    <name type="scientific">Micrococcus cohnii</name>
    <dbReference type="NCBI Taxonomy" id="993416"/>
    <lineage>
        <taxon>Bacteria</taxon>
        <taxon>Bacillati</taxon>
        <taxon>Actinomycetota</taxon>
        <taxon>Actinomycetes</taxon>
        <taxon>Micrococcales</taxon>
        <taxon>Micrococcaceae</taxon>
        <taxon>Micrococcus</taxon>
    </lineage>
</organism>
<feature type="transmembrane region" description="Helical" evidence="9">
    <location>
        <begin position="380"/>
        <end position="411"/>
    </location>
</feature>
<comment type="subcellular location">
    <subcellularLocation>
        <location evidence="1">Cell membrane</location>
        <topology evidence="1">Multi-pass membrane protein</topology>
    </subcellularLocation>
</comment>
<feature type="region of interest" description="Disordered" evidence="8">
    <location>
        <begin position="1"/>
        <end position="75"/>
    </location>
</feature>
<gene>
    <name evidence="10" type="ORF">HDA30_000468</name>
</gene>
<evidence type="ECO:0000313" key="11">
    <source>
        <dbReference type="Proteomes" id="UP000540191"/>
    </source>
</evidence>
<dbReference type="InterPro" id="IPR002549">
    <property type="entry name" value="AI-2E-like"/>
</dbReference>
<dbReference type="PANTHER" id="PTHR21716:SF53">
    <property type="entry name" value="PERMEASE PERM-RELATED"/>
    <property type="match status" value="1"/>
</dbReference>
<evidence type="ECO:0000313" key="10">
    <source>
        <dbReference type="EMBL" id="MBB4734960.1"/>
    </source>
</evidence>
<name>A0A7W7GMQ1_9MICC</name>
<evidence type="ECO:0000256" key="5">
    <source>
        <dbReference type="ARBA" id="ARBA00022692"/>
    </source>
</evidence>
<keyword evidence="4" id="KW-1003">Cell membrane</keyword>
<evidence type="ECO:0000256" key="3">
    <source>
        <dbReference type="ARBA" id="ARBA00022448"/>
    </source>
</evidence>
<evidence type="ECO:0000256" key="2">
    <source>
        <dbReference type="ARBA" id="ARBA00009773"/>
    </source>
</evidence>
<evidence type="ECO:0000256" key="8">
    <source>
        <dbReference type="SAM" id="MobiDB-lite"/>
    </source>
</evidence>
<dbReference type="AlphaFoldDB" id="A0A7W7GMQ1"/>
<evidence type="ECO:0000256" key="4">
    <source>
        <dbReference type="ARBA" id="ARBA00022475"/>
    </source>
</evidence>
<feature type="transmembrane region" description="Helical" evidence="9">
    <location>
        <begin position="342"/>
        <end position="360"/>
    </location>
</feature>
<feature type="transmembrane region" description="Helical" evidence="9">
    <location>
        <begin position="141"/>
        <end position="166"/>
    </location>
</feature>
<accession>A0A7W7GMQ1</accession>
<evidence type="ECO:0000256" key="7">
    <source>
        <dbReference type="ARBA" id="ARBA00023136"/>
    </source>
</evidence>
<evidence type="ECO:0000256" key="1">
    <source>
        <dbReference type="ARBA" id="ARBA00004651"/>
    </source>
</evidence>
<evidence type="ECO:0000256" key="6">
    <source>
        <dbReference type="ARBA" id="ARBA00022989"/>
    </source>
</evidence>
<feature type="transmembrane region" description="Helical" evidence="9">
    <location>
        <begin position="111"/>
        <end position="129"/>
    </location>
</feature>
<evidence type="ECO:0000256" key="9">
    <source>
        <dbReference type="SAM" id="Phobius"/>
    </source>
</evidence>
<dbReference type="RefSeq" id="WP_343059271.1">
    <property type="nucleotide sequence ID" value="NZ_JACHNA010000001.1"/>
</dbReference>
<dbReference type="GO" id="GO:0005886">
    <property type="term" value="C:plasma membrane"/>
    <property type="evidence" value="ECO:0007669"/>
    <property type="project" value="UniProtKB-SubCell"/>
</dbReference>
<keyword evidence="7 9" id="KW-0472">Membrane</keyword>
<dbReference type="GO" id="GO:0055085">
    <property type="term" value="P:transmembrane transport"/>
    <property type="evidence" value="ECO:0007669"/>
    <property type="project" value="TreeGrafter"/>
</dbReference>
<dbReference type="Pfam" id="PF01594">
    <property type="entry name" value="AI-2E_transport"/>
    <property type="match status" value="1"/>
</dbReference>
<dbReference type="Proteomes" id="UP000540191">
    <property type="component" value="Unassembled WGS sequence"/>
</dbReference>
<feature type="transmembrane region" description="Helical" evidence="9">
    <location>
        <begin position="81"/>
        <end position="105"/>
    </location>
</feature>
<reference evidence="10 11" key="1">
    <citation type="submission" date="2020-08" db="EMBL/GenBank/DDBJ databases">
        <title>Sequencing the genomes of 1000 actinobacteria strains.</title>
        <authorList>
            <person name="Klenk H.-P."/>
        </authorList>
    </citation>
    <scope>NUCLEOTIDE SEQUENCE [LARGE SCALE GENOMIC DNA]</scope>
    <source>
        <strain evidence="10 11">DSM 23974</strain>
    </source>
</reference>
<comment type="similarity">
    <text evidence="2">Belongs to the autoinducer-2 exporter (AI-2E) (TC 2.A.86) family.</text>
</comment>